<evidence type="ECO:0000313" key="3">
    <source>
        <dbReference type="EMBL" id="SKC14944.1"/>
    </source>
</evidence>
<dbReference type="AlphaFoldDB" id="A0A1T5H2P2"/>
<feature type="domain" description="Secretion system C-terminal sorting" evidence="2">
    <location>
        <begin position="581"/>
        <end position="645"/>
    </location>
</feature>
<organism evidence="3 4">
    <name type="scientific">Dyadobacter psychrophilus</name>
    <dbReference type="NCBI Taxonomy" id="651661"/>
    <lineage>
        <taxon>Bacteria</taxon>
        <taxon>Pseudomonadati</taxon>
        <taxon>Bacteroidota</taxon>
        <taxon>Cytophagia</taxon>
        <taxon>Cytophagales</taxon>
        <taxon>Spirosomataceae</taxon>
        <taxon>Dyadobacter</taxon>
    </lineage>
</organism>
<dbReference type="InterPro" id="IPR026444">
    <property type="entry name" value="Secre_tail"/>
</dbReference>
<feature type="chain" id="PRO_5010568868" evidence="1">
    <location>
        <begin position="20"/>
        <end position="648"/>
    </location>
</feature>
<dbReference type="EMBL" id="FUZA01000008">
    <property type="protein sequence ID" value="SKC14944.1"/>
    <property type="molecule type" value="Genomic_DNA"/>
</dbReference>
<keyword evidence="1" id="KW-0732">Signal</keyword>
<evidence type="ECO:0000313" key="4">
    <source>
        <dbReference type="Proteomes" id="UP000190897"/>
    </source>
</evidence>
<dbReference type="NCBIfam" id="TIGR04183">
    <property type="entry name" value="Por_Secre_tail"/>
    <property type="match status" value="1"/>
</dbReference>
<dbReference type="Proteomes" id="UP000190897">
    <property type="component" value="Unassembled WGS sequence"/>
</dbReference>
<accession>A0A1T5H2P2</accession>
<dbReference type="STRING" id="651661.SAMN05660293_04764"/>
<name>A0A1T5H2P2_9BACT</name>
<protein>
    <submittedName>
        <fullName evidence="3">Por secretion system C-terminal sorting domain-containing protein</fullName>
    </submittedName>
</protein>
<dbReference type="RefSeq" id="WP_082217228.1">
    <property type="nucleotide sequence ID" value="NZ_FUZA01000008.1"/>
</dbReference>
<gene>
    <name evidence="3" type="ORF">SAMN05660293_04764</name>
</gene>
<keyword evidence="4" id="KW-1185">Reference proteome</keyword>
<reference evidence="4" key="1">
    <citation type="submission" date="2017-02" db="EMBL/GenBank/DDBJ databases">
        <authorList>
            <person name="Varghese N."/>
            <person name="Submissions S."/>
        </authorList>
    </citation>
    <scope>NUCLEOTIDE SEQUENCE [LARGE SCALE GENOMIC DNA]</scope>
    <source>
        <strain evidence="4">DSM 22270</strain>
    </source>
</reference>
<dbReference type="Pfam" id="PF18962">
    <property type="entry name" value="Por_Secre_tail"/>
    <property type="match status" value="1"/>
</dbReference>
<dbReference type="OrthoDB" id="127762at2"/>
<sequence length="648" mass="70712">MIKICTLLLTLLICPTCFAQWSAQHDVNNLICSTPLYQGAISQSDPEIISDGDGGAIIAWIDYRDRGSHIYAQRIDKDGIIKWQNNGVPICTAPMMNASLSGLQLAVDGSGGAIITWSDERNYNGPPAHIPTGDIYAQHINATGEVQWKKDGVVISDAENTQSSPFIVSDSQGGAFITWRDDDRSTNYSVYGQHINASGTALWTTNGILITSSPNFHTVHPLMGDGNGGIIVSWTQRGISVHQNYVFAQRINSSGAAVWPAGGVQAVSPTFYPVQPDFMSDGLGGFFLTWSKTLNQSFVTHIFAQHVLGNGTLAKPDAITICSAPVGHRDPVLVSDDNGGAIIAWLDGRSGDGSTNYSIYAQRINAAGDAIWAVNGVNVSLRKGYLSLPKIVRDGKSGAIIIYNEDDPFGIRGVHMQNVSSTGQPLWNSLPIAEYRRNFQSMAMISNDDNGAIVTWLDGRKNAPGIYATRILENGTLPVTLVSFKGETESGHSKLTWETSSETNNKGFEIERSIDGRNFKKIGYVEGNGTTSNESKSYRFIDSEPLRGKNYYRLKQLDWDGKFEHSSIVFIQHPIQETSKLYPNPVSNILLVNTLDFKGEISIIDVMGRVVEKVSATTNETNLNVGNLSPGLYLCRFGNTTQQFVKIK</sequence>
<evidence type="ECO:0000256" key="1">
    <source>
        <dbReference type="SAM" id="SignalP"/>
    </source>
</evidence>
<evidence type="ECO:0000259" key="2">
    <source>
        <dbReference type="Pfam" id="PF18962"/>
    </source>
</evidence>
<proteinExistence type="predicted"/>
<feature type="signal peptide" evidence="1">
    <location>
        <begin position="1"/>
        <end position="19"/>
    </location>
</feature>